<evidence type="ECO:0000256" key="1">
    <source>
        <dbReference type="ARBA" id="ARBA00004496"/>
    </source>
</evidence>
<evidence type="ECO:0000256" key="9">
    <source>
        <dbReference type="ARBA" id="ARBA00076414"/>
    </source>
</evidence>
<organism evidence="14">
    <name type="scientific">Thermosulfidibacter takaii</name>
    <dbReference type="NCBI Taxonomy" id="412593"/>
    <lineage>
        <taxon>Bacteria</taxon>
        <taxon>Pseudomonadati</taxon>
        <taxon>Thermosulfidibacterota</taxon>
        <taxon>Thermosulfidibacteria</taxon>
        <taxon>Thermosulfidibacterales</taxon>
        <taxon>Thermosulfidibacteraceae</taxon>
    </lineage>
</organism>
<evidence type="ECO:0000256" key="3">
    <source>
        <dbReference type="ARBA" id="ARBA00011738"/>
    </source>
</evidence>
<dbReference type="SUPFAM" id="SSF51064">
    <property type="entry name" value="Head domain of nucleotide exchange factor GrpE"/>
    <property type="match status" value="1"/>
</dbReference>
<dbReference type="FunFam" id="2.30.22.10:FF:000001">
    <property type="entry name" value="Protein GrpE"/>
    <property type="match status" value="1"/>
</dbReference>
<evidence type="ECO:0000256" key="12">
    <source>
        <dbReference type="RuleBase" id="RU004478"/>
    </source>
</evidence>
<gene>
    <name evidence="10 14" type="primary">grpE</name>
    <name evidence="14" type="ORF">ENF32_04720</name>
</gene>
<protein>
    <recommendedName>
        <fullName evidence="8 10">Protein GrpE</fullName>
    </recommendedName>
    <alternativeName>
        <fullName evidence="9 10">HSP-70 cofactor</fullName>
    </alternativeName>
</protein>
<comment type="function">
    <text evidence="7 10 11">Participates actively in the response to hyperosmotic and heat shock by preventing the aggregation of stress-denatured proteins, in association with DnaK and GrpE. It is the nucleotide exchange factor for DnaK and may function as a thermosensor. Unfolded proteins bind initially to DnaJ; upon interaction with the DnaJ-bound protein, DnaK hydrolyzes its bound ATP, resulting in the formation of a stable complex. GrpE releases ADP from DnaK; ATP binding to DnaK triggers the release of the substrate protein, thus completing the reaction cycle. Several rounds of ATP-dependent interactions between DnaJ, DnaK and GrpE are required for fully efficient folding.</text>
</comment>
<dbReference type="PANTHER" id="PTHR21237:SF23">
    <property type="entry name" value="GRPE PROTEIN HOMOLOG, MITOCHONDRIAL"/>
    <property type="match status" value="1"/>
</dbReference>
<evidence type="ECO:0000256" key="5">
    <source>
        <dbReference type="ARBA" id="ARBA00023016"/>
    </source>
</evidence>
<dbReference type="SUPFAM" id="SSF58014">
    <property type="entry name" value="Coiled-coil domain of nucleotide exchange factor GrpE"/>
    <property type="match status" value="1"/>
</dbReference>
<evidence type="ECO:0000256" key="7">
    <source>
        <dbReference type="ARBA" id="ARBA00053401"/>
    </source>
</evidence>
<keyword evidence="5 10" id="KW-0346">Stress response</keyword>
<sequence>MEEVKVEKEEETAAQEEQEEKVSLEEQAKRIEELEKEKAELTDRLLRLQAEFDNFRKRTKREMEEFKERAHETIMCDILYVLDNIERALEAAEKGADKESLHEGVKLIHKQFKELLKRFGVEEVTALYCKFDPNLHQAVMQVEGEEEEKDQTVVQEIEKGYLLKGRLLRPSKVVVCRYRPPQEKGGEEKTREEQT</sequence>
<dbReference type="GO" id="GO:0042803">
    <property type="term" value="F:protein homodimerization activity"/>
    <property type="evidence" value="ECO:0007669"/>
    <property type="project" value="InterPro"/>
</dbReference>
<dbReference type="InterPro" id="IPR000740">
    <property type="entry name" value="GrpE"/>
</dbReference>
<proteinExistence type="inferred from homology"/>
<dbReference type="PROSITE" id="PS01071">
    <property type="entry name" value="GRPE"/>
    <property type="match status" value="1"/>
</dbReference>
<dbReference type="GO" id="GO:0005737">
    <property type="term" value="C:cytoplasm"/>
    <property type="evidence" value="ECO:0007669"/>
    <property type="project" value="UniProtKB-SubCell"/>
</dbReference>
<evidence type="ECO:0000256" key="11">
    <source>
        <dbReference type="RuleBase" id="RU000639"/>
    </source>
</evidence>
<dbReference type="EMBL" id="DQWS01000178">
    <property type="protein sequence ID" value="HDD53351.1"/>
    <property type="molecule type" value="Genomic_DNA"/>
</dbReference>
<dbReference type="InterPro" id="IPR013805">
    <property type="entry name" value="GrpE_CC"/>
</dbReference>
<dbReference type="GO" id="GO:0000774">
    <property type="term" value="F:adenyl-nucleotide exchange factor activity"/>
    <property type="evidence" value="ECO:0007669"/>
    <property type="project" value="InterPro"/>
</dbReference>
<keyword evidence="6 10" id="KW-0143">Chaperone</keyword>
<reference evidence="14" key="1">
    <citation type="journal article" date="2020" name="mSystems">
        <title>Genome- and Community-Level Interaction Insights into Carbon Utilization and Element Cycling Functions of Hydrothermarchaeota in Hydrothermal Sediment.</title>
        <authorList>
            <person name="Zhou Z."/>
            <person name="Liu Y."/>
            <person name="Xu W."/>
            <person name="Pan J."/>
            <person name="Luo Z.H."/>
            <person name="Li M."/>
        </authorList>
    </citation>
    <scope>NUCLEOTIDE SEQUENCE [LARGE SCALE GENOMIC DNA]</scope>
    <source>
        <strain evidence="14">HyVt-115</strain>
    </source>
</reference>
<dbReference type="CDD" id="cd00446">
    <property type="entry name" value="GrpE"/>
    <property type="match status" value="1"/>
</dbReference>
<comment type="subunit">
    <text evidence="3 10">Homodimer.</text>
</comment>
<evidence type="ECO:0000256" key="10">
    <source>
        <dbReference type="HAMAP-Rule" id="MF_01151"/>
    </source>
</evidence>
<evidence type="ECO:0000256" key="2">
    <source>
        <dbReference type="ARBA" id="ARBA00009054"/>
    </source>
</evidence>
<evidence type="ECO:0000256" key="4">
    <source>
        <dbReference type="ARBA" id="ARBA00022490"/>
    </source>
</evidence>
<dbReference type="PANTHER" id="PTHR21237">
    <property type="entry name" value="GRPE PROTEIN"/>
    <property type="match status" value="1"/>
</dbReference>
<comment type="subcellular location">
    <subcellularLocation>
        <location evidence="1 10">Cytoplasm</location>
    </subcellularLocation>
</comment>
<evidence type="ECO:0000313" key="14">
    <source>
        <dbReference type="EMBL" id="HDD53351.1"/>
    </source>
</evidence>
<accession>A0A7C0U6Y1</accession>
<evidence type="ECO:0000256" key="13">
    <source>
        <dbReference type="SAM" id="MobiDB-lite"/>
    </source>
</evidence>
<dbReference type="GO" id="GO:0051087">
    <property type="term" value="F:protein-folding chaperone binding"/>
    <property type="evidence" value="ECO:0007669"/>
    <property type="project" value="InterPro"/>
</dbReference>
<evidence type="ECO:0000256" key="8">
    <source>
        <dbReference type="ARBA" id="ARBA00072274"/>
    </source>
</evidence>
<dbReference type="Proteomes" id="UP000885690">
    <property type="component" value="Unassembled WGS sequence"/>
</dbReference>
<dbReference type="AlphaFoldDB" id="A0A7C0U6Y1"/>
<feature type="compositionally biased region" description="Acidic residues" evidence="13">
    <location>
        <begin position="9"/>
        <end position="19"/>
    </location>
</feature>
<evidence type="ECO:0000256" key="6">
    <source>
        <dbReference type="ARBA" id="ARBA00023186"/>
    </source>
</evidence>
<dbReference type="NCBIfam" id="NF010738">
    <property type="entry name" value="PRK14140.1"/>
    <property type="match status" value="1"/>
</dbReference>
<dbReference type="PRINTS" id="PR00773">
    <property type="entry name" value="GRPEPROTEIN"/>
</dbReference>
<dbReference type="GO" id="GO:0051082">
    <property type="term" value="F:unfolded protein binding"/>
    <property type="evidence" value="ECO:0007669"/>
    <property type="project" value="TreeGrafter"/>
</dbReference>
<dbReference type="InterPro" id="IPR009012">
    <property type="entry name" value="GrpE_head"/>
</dbReference>
<comment type="similarity">
    <text evidence="2 10 12">Belongs to the GrpE family.</text>
</comment>
<dbReference type="HAMAP" id="MF_01151">
    <property type="entry name" value="GrpE"/>
    <property type="match status" value="1"/>
</dbReference>
<dbReference type="Pfam" id="PF01025">
    <property type="entry name" value="GrpE"/>
    <property type="match status" value="1"/>
</dbReference>
<feature type="region of interest" description="Disordered" evidence="13">
    <location>
        <begin position="1"/>
        <end position="24"/>
    </location>
</feature>
<dbReference type="GO" id="GO:0006457">
    <property type="term" value="P:protein folding"/>
    <property type="evidence" value="ECO:0007669"/>
    <property type="project" value="InterPro"/>
</dbReference>
<name>A0A7C0U6Y1_9BACT</name>
<comment type="caution">
    <text evidence="14">The sequence shown here is derived from an EMBL/GenBank/DDBJ whole genome shotgun (WGS) entry which is preliminary data.</text>
</comment>
<keyword evidence="4 10" id="KW-0963">Cytoplasm</keyword>
<dbReference type="Gene3D" id="3.90.20.20">
    <property type="match status" value="1"/>
</dbReference>
<dbReference type="Gene3D" id="2.30.22.10">
    <property type="entry name" value="Head domain of nucleotide exchange factor GrpE"/>
    <property type="match status" value="1"/>
</dbReference>